<name>A0A5J9W4L9_9POAL</name>
<dbReference type="OrthoDB" id="710803at2759"/>
<feature type="compositionally biased region" description="Basic residues" evidence="1">
    <location>
        <begin position="77"/>
        <end position="87"/>
    </location>
</feature>
<comment type="caution">
    <text evidence="2">The sequence shown here is derived from an EMBL/GenBank/DDBJ whole genome shotgun (WGS) entry which is preliminary data.</text>
</comment>
<proteinExistence type="predicted"/>
<evidence type="ECO:0000256" key="1">
    <source>
        <dbReference type="SAM" id="MobiDB-lite"/>
    </source>
</evidence>
<dbReference type="Gramene" id="TVU42873">
    <property type="protein sequence ID" value="TVU42873"/>
    <property type="gene ID" value="EJB05_09296"/>
</dbReference>
<protein>
    <submittedName>
        <fullName evidence="2">Uncharacterized protein</fullName>
    </submittedName>
</protein>
<feature type="compositionally biased region" description="Basic and acidic residues" evidence="1">
    <location>
        <begin position="42"/>
        <end position="71"/>
    </location>
</feature>
<feature type="non-terminal residue" evidence="2">
    <location>
        <position position="1"/>
    </location>
</feature>
<keyword evidence="3" id="KW-1185">Reference proteome</keyword>
<reference evidence="2 3" key="1">
    <citation type="journal article" date="2019" name="Sci. Rep.">
        <title>A high-quality genome of Eragrostis curvula grass provides insights into Poaceae evolution and supports new strategies to enhance forage quality.</title>
        <authorList>
            <person name="Carballo J."/>
            <person name="Santos B.A.C.M."/>
            <person name="Zappacosta D."/>
            <person name="Garbus I."/>
            <person name="Selva J.P."/>
            <person name="Gallo C.A."/>
            <person name="Diaz A."/>
            <person name="Albertini E."/>
            <person name="Caccamo M."/>
            <person name="Echenique V."/>
        </authorList>
    </citation>
    <scope>NUCLEOTIDE SEQUENCE [LARGE SCALE GENOMIC DNA]</scope>
    <source>
        <strain evidence="3">cv. Victoria</strain>
        <tissue evidence="2">Leaf</tissue>
    </source>
</reference>
<accession>A0A5J9W4L9</accession>
<dbReference type="EMBL" id="RWGY01000005">
    <property type="protein sequence ID" value="TVU42873.1"/>
    <property type="molecule type" value="Genomic_DNA"/>
</dbReference>
<organism evidence="2 3">
    <name type="scientific">Eragrostis curvula</name>
    <name type="common">weeping love grass</name>
    <dbReference type="NCBI Taxonomy" id="38414"/>
    <lineage>
        <taxon>Eukaryota</taxon>
        <taxon>Viridiplantae</taxon>
        <taxon>Streptophyta</taxon>
        <taxon>Embryophyta</taxon>
        <taxon>Tracheophyta</taxon>
        <taxon>Spermatophyta</taxon>
        <taxon>Magnoliopsida</taxon>
        <taxon>Liliopsida</taxon>
        <taxon>Poales</taxon>
        <taxon>Poaceae</taxon>
        <taxon>PACMAD clade</taxon>
        <taxon>Chloridoideae</taxon>
        <taxon>Eragrostideae</taxon>
        <taxon>Eragrostidinae</taxon>
        <taxon>Eragrostis</taxon>
    </lineage>
</organism>
<gene>
    <name evidence="2" type="ORF">EJB05_09296</name>
</gene>
<dbReference type="Proteomes" id="UP000324897">
    <property type="component" value="Unassembled WGS sequence"/>
</dbReference>
<sequence length="94" mass="10789">MAFYKYGLTFLAGTGFGAVMTTIRRDTCTLRKQHCRHRRCRHDVARDEDQLPETTGERYDEYGPRKAKESDMGTSKPPKKGSGKAKKRDMEESD</sequence>
<feature type="region of interest" description="Disordered" evidence="1">
    <location>
        <begin position="39"/>
        <end position="94"/>
    </location>
</feature>
<evidence type="ECO:0000313" key="3">
    <source>
        <dbReference type="Proteomes" id="UP000324897"/>
    </source>
</evidence>
<evidence type="ECO:0000313" key="2">
    <source>
        <dbReference type="EMBL" id="TVU42873.1"/>
    </source>
</evidence>
<dbReference type="AlphaFoldDB" id="A0A5J9W4L9"/>